<dbReference type="PANTHER" id="PTHR11157">
    <property type="entry name" value="FATTY ACID ACYL TRANSFERASE-RELATED"/>
    <property type="match status" value="1"/>
</dbReference>
<proteinExistence type="inferred from homology"/>
<reference evidence="12 13" key="1">
    <citation type="submission" date="2019-05" db="EMBL/GenBank/DDBJ databases">
        <title>Another draft genome of Portunus trituberculatus and its Hox gene families provides insights of decapod evolution.</title>
        <authorList>
            <person name="Jeong J.-H."/>
            <person name="Song I."/>
            <person name="Kim S."/>
            <person name="Choi T."/>
            <person name="Kim D."/>
            <person name="Ryu S."/>
            <person name="Kim W."/>
        </authorList>
    </citation>
    <scope>NUCLEOTIDE SEQUENCE [LARGE SCALE GENOMIC DNA]</scope>
    <source>
        <tissue evidence="12">Muscle</tissue>
    </source>
</reference>
<evidence type="ECO:0000256" key="3">
    <source>
        <dbReference type="ARBA" id="ARBA00022679"/>
    </source>
</evidence>
<keyword evidence="9 10" id="KW-0275">Fatty acid biosynthesis</keyword>
<dbReference type="GO" id="GO:0030148">
    <property type="term" value="P:sphingolipid biosynthetic process"/>
    <property type="evidence" value="ECO:0007669"/>
    <property type="project" value="TreeGrafter"/>
</dbReference>
<evidence type="ECO:0000256" key="6">
    <source>
        <dbReference type="ARBA" id="ARBA00022989"/>
    </source>
</evidence>
<evidence type="ECO:0000256" key="1">
    <source>
        <dbReference type="ARBA" id="ARBA00004141"/>
    </source>
</evidence>
<name>A0A5B7JSS5_PORTR</name>
<accession>A0A5B7JSS5</accession>
<dbReference type="GO" id="GO:0019367">
    <property type="term" value="P:fatty acid elongation, saturated fatty acid"/>
    <property type="evidence" value="ECO:0007669"/>
    <property type="project" value="TreeGrafter"/>
</dbReference>
<gene>
    <name evidence="12" type="ORF">E2C01_095335</name>
</gene>
<evidence type="ECO:0000256" key="10">
    <source>
        <dbReference type="RuleBase" id="RU361115"/>
    </source>
</evidence>
<dbReference type="Pfam" id="PF01151">
    <property type="entry name" value="ELO"/>
    <property type="match status" value="1"/>
</dbReference>
<keyword evidence="3 10" id="KW-0808">Transferase</keyword>
<evidence type="ECO:0000313" key="13">
    <source>
        <dbReference type="Proteomes" id="UP000324222"/>
    </source>
</evidence>
<dbReference type="GO" id="GO:0042761">
    <property type="term" value="P:very long-chain fatty acid biosynthetic process"/>
    <property type="evidence" value="ECO:0007669"/>
    <property type="project" value="TreeGrafter"/>
</dbReference>
<dbReference type="EC" id="2.3.1.199" evidence="10"/>
<dbReference type="GO" id="GO:0005789">
    <property type="term" value="C:endoplasmic reticulum membrane"/>
    <property type="evidence" value="ECO:0007669"/>
    <property type="project" value="TreeGrafter"/>
</dbReference>
<dbReference type="GO" id="GO:0034626">
    <property type="term" value="P:fatty acid elongation, polyunsaturated fatty acid"/>
    <property type="evidence" value="ECO:0007669"/>
    <property type="project" value="TreeGrafter"/>
</dbReference>
<evidence type="ECO:0000256" key="8">
    <source>
        <dbReference type="ARBA" id="ARBA00023136"/>
    </source>
</evidence>
<keyword evidence="4 10" id="KW-0812">Transmembrane</keyword>
<organism evidence="12 13">
    <name type="scientific">Portunus trituberculatus</name>
    <name type="common">Swimming crab</name>
    <name type="synonym">Neptunus trituberculatus</name>
    <dbReference type="NCBI Taxonomy" id="210409"/>
    <lineage>
        <taxon>Eukaryota</taxon>
        <taxon>Metazoa</taxon>
        <taxon>Ecdysozoa</taxon>
        <taxon>Arthropoda</taxon>
        <taxon>Crustacea</taxon>
        <taxon>Multicrustacea</taxon>
        <taxon>Malacostraca</taxon>
        <taxon>Eumalacostraca</taxon>
        <taxon>Eucarida</taxon>
        <taxon>Decapoda</taxon>
        <taxon>Pleocyemata</taxon>
        <taxon>Brachyura</taxon>
        <taxon>Eubrachyura</taxon>
        <taxon>Portunoidea</taxon>
        <taxon>Portunidae</taxon>
        <taxon>Portuninae</taxon>
        <taxon>Portunus</taxon>
    </lineage>
</organism>
<keyword evidence="8 10" id="KW-0472">Membrane</keyword>
<protein>
    <recommendedName>
        <fullName evidence="10">Elongation of very long chain fatty acids protein</fullName>
        <ecNumber evidence="10">2.3.1.199</ecNumber>
    </recommendedName>
    <alternativeName>
        <fullName evidence="10">Very-long-chain 3-oxoacyl-CoA synthase</fullName>
    </alternativeName>
</protein>
<dbReference type="GO" id="GO:0009922">
    <property type="term" value="F:fatty acid elongase activity"/>
    <property type="evidence" value="ECO:0007669"/>
    <property type="project" value="UniProtKB-EC"/>
</dbReference>
<evidence type="ECO:0000256" key="4">
    <source>
        <dbReference type="ARBA" id="ARBA00022692"/>
    </source>
</evidence>
<dbReference type="PANTHER" id="PTHR11157:SF69">
    <property type="entry name" value="ELONGATION OF VERY LONG CHAIN FATTY ACIDS PROTEIN 7"/>
    <property type="match status" value="1"/>
</dbReference>
<evidence type="ECO:0000256" key="2">
    <source>
        <dbReference type="ARBA" id="ARBA00022516"/>
    </source>
</evidence>
<keyword evidence="5 10" id="KW-0276">Fatty acid metabolism</keyword>
<comment type="caution">
    <text evidence="10">Lacks conserved residue(s) required for the propagation of feature annotation.</text>
</comment>
<evidence type="ECO:0000256" key="7">
    <source>
        <dbReference type="ARBA" id="ARBA00023098"/>
    </source>
</evidence>
<dbReference type="GO" id="GO:0034625">
    <property type="term" value="P:fatty acid elongation, monounsaturated fatty acid"/>
    <property type="evidence" value="ECO:0007669"/>
    <property type="project" value="TreeGrafter"/>
</dbReference>
<keyword evidence="7 10" id="KW-0443">Lipid metabolism</keyword>
<dbReference type="InterPro" id="IPR002076">
    <property type="entry name" value="ELO_fam"/>
</dbReference>
<comment type="subcellular location">
    <subcellularLocation>
        <location evidence="1">Membrane</location>
        <topology evidence="1">Multi-pass membrane protein</topology>
    </subcellularLocation>
</comment>
<keyword evidence="2 10" id="KW-0444">Lipid biosynthesis</keyword>
<evidence type="ECO:0000256" key="5">
    <source>
        <dbReference type="ARBA" id="ARBA00022832"/>
    </source>
</evidence>
<evidence type="ECO:0000313" key="12">
    <source>
        <dbReference type="EMBL" id="MPC99890.1"/>
    </source>
</evidence>
<comment type="similarity">
    <text evidence="10">Belongs to the ELO family.</text>
</comment>
<feature type="region of interest" description="Disordered" evidence="11">
    <location>
        <begin position="1"/>
        <end position="25"/>
    </location>
</feature>
<dbReference type="OrthoDB" id="434092at2759"/>
<feature type="transmembrane region" description="Helical" evidence="10">
    <location>
        <begin position="61"/>
        <end position="79"/>
    </location>
</feature>
<keyword evidence="6 10" id="KW-1133">Transmembrane helix</keyword>
<evidence type="ECO:0000256" key="9">
    <source>
        <dbReference type="ARBA" id="ARBA00023160"/>
    </source>
</evidence>
<feature type="transmembrane region" description="Helical" evidence="10">
    <location>
        <begin position="99"/>
        <end position="117"/>
    </location>
</feature>
<keyword evidence="13" id="KW-1185">Reference proteome</keyword>
<dbReference type="EMBL" id="VSRR010120397">
    <property type="protein sequence ID" value="MPC99890.1"/>
    <property type="molecule type" value="Genomic_DNA"/>
</dbReference>
<comment type="catalytic activity">
    <reaction evidence="10">
        <text>a very-long-chain acyl-CoA + malonyl-CoA + H(+) = a very-long-chain 3-oxoacyl-CoA + CO2 + CoA</text>
        <dbReference type="Rhea" id="RHEA:32727"/>
        <dbReference type="ChEBI" id="CHEBI:15378"/>
        <dbReference type="ChEBI" id="CHEBI:16526"/>
        <dbReference type="ChEBI" id="CHEBI:57287"/>
        <dbReference type="ChEBI" id="CHEBI:57384"/>
        <dbReference type="ChEBI" id="CHEBI:90725"/>
        <dbReference type="ChEBI" id="CHEBI:90736"/>
        <dbReference type="EC" id="2.3.1.199"/>
    </reaction>
</comment>
<feature type="compositionally biased region" description="Polar residues" evidence="11">
    <location>
        <begin position="8"/>
        <end position="23"/>
    </location>
</feature>
<evidence type="ECO:0000256" key="11">
    <source>
        <dbReference type="SAM" id="MobiDB-lite"/>
    </source>
</evidence>
<feature type="transmembrane region" description="Helical" evidence="10">
    <location>
        <begin position="129"/>
        <end position="149"/>
    </location>
</feature>
<dbReference type="Proteomes" id="UP000324222">
    <property type="component" value="Unassembled WGS sequence"/>
</dbReference>
<sequence>MDSKKQTSQEQPPVSKFSVTSENGKPVSRAHYVRWKQHSTYGEDTDLYHYRTKLETLKQNGKWASIIALLTFMYGNMTVARQLPPDPRQKSWLMMQSPYPNLIISLLYVYAVTVWGPRYMSKQKPVAGLRPYMMIYNAFQVVFSAYLFLEDGYIKGHVLCFLSQGGFAGWFTEYNWVCQKCDFSENTNAIRIFVYTSSIEDLAWL</sequence>
<comment type="caution">
    <text evidence="12">The sequence shown here is derived from an EMBL/GenBank/DDBJ whole genome shotgun (WGS) entry which is preliminary data.</text>
</comment>
<dbReference type="AlphaFoldDB" id="A0A5B7JSS5"/>